<keyword evidence="2" id="KW-1185">Reference proteome</keyword>
<protein>
    <submittedName>
        <fullName evidence="1">Uncharacterized protein</fullName>
    </submittedName>
</protein>
<dbReference type="EMBL" id="PDUG01000015">
    <property type="protein sequence ID" value="PIC13026.1"/>
    <property type="molecule type" value="Genomic_DNA"/>
</dbReference>
<comment type="caution">
    <text evidence="1">The sequence shown here is derived from an EMBL/GenBank/DDBJ whole genome shotgun (WGS) entry which is preliminary data.</text>
</comment>
<proteinExistence type="predicted"/>
<evidence type="ECO:0000313" key="1">
    <source>
        <dbReference type="EMBL" id="PIC13026.1"/>
    </source>
</evidence>
<dbReference type="Proteomes" id="UP000230233">
    <property type="component" value="Unassembled WGS sequence"/>
</dbReference>
<evidence type="ECO:0000313" key="2">
    <source>
        <dbReference type="Proteomes" id="UP000230233"/>
    </source>
</evidence>
<organism evidence="1 2">
    <name type="scientific">Caenorhabditis nigoni</name>
    <dbReference type="NCBI Taxonomy" id="1611254"/>
    <lineage>
        <taxon>Eukaryota</taxon>
        <taxon>Metazoa</taxon>
        <taxon>Ecdysozoa</taxon>
        <taxon>Nematoda</taxon>
        <taxon>Chromadorea</taxon>
        <taxon>Rhabditida</taxon>
        <taxon>Rhabditina</taxon>
        <taxon>Rhabditomorpha</taxon>
        <taxon>Rhabditoidea</taxon>
        <taxon>Rhabditidae</taxon>
        <taxon>Peloderinae</taxon>
        <taxon>Caenorhabditis</taxon>
    </lineage>
</organism>
<sequence length="66" mass="7653">MYRRGPQHVANIQVTCGYHTSNSQLAVNQRSPKKQFLSHRQWKIIFPPDDVAFLRISNNKRVMSGV</sequence>
<accession>A0A2G5SDQ7</accession>
<dbReference type="AlphaFoldDB" id="A0A2G5SDQ7"/>
<gene>
    <name evidence="1" type="ORF">B9Z55_027930</name>
</gene>
<reference evidence="2" key="1">
    <citation type="submission" date="2017-10" db="EMBL/GenBank/DDBJ databases">
        <title>Rapid genome shrinkage in a self-fertile nematode reveals novel sperm competition proteins.</title>
        <authorList>
            <person name="Yin D."/>
            <person name="Schwarz E.M."/>
            <person name="Thomas C.G."/>
            <person name="Felde R.L."/>
            <person name="Korf I.F."/>
            <person name="Cutter A.D."/>
            <person name="Schartner C.M."/>
            <person name="Ralston E.J."/>
            <person name="Meyer B.J."/>
            <person name="Haag E.S."/>
        </authorList>
    </citation>
    <scope>NUCLEOTIDE SEQUENCE [LARGE SCALE GENOMIC DNA]</scope>
    <source>
        <strain evidence="2">JU1422</strain>
    </source>
</reference>
<name>A0A2G5SDQ7_9PELO</name>